<dbReference type="EMBL" id="KY630187">
    <property type="protein sequence ID" value="AQW88548.1"/>
    <property type="molecule type" value="Genomic_DNA"/>
</dbReference>
<keyword evidence="2" id="KW-1185">Reference proteome</keyword>
<dbReference type="Proteomes" id="UP000221837">
    <property type="component" value="Genome"/>
</dbReference>
<organism evidence="1 2">
    <name type="scientific">Serratia phage BF</name>
    <dbReference type="NCBI Taxonomy" id="1962671"/>
    <lineage>
        <taxon>Viruses</taxon>
        <taxon>Duplodnaviria</taxon>
        <taxon>Heunggongvirae</taxon>
        <taxon>Uroviricota</taxon>
        <taxon>Caudoviricetes</taxon>
        <taxon>Eneladusvirus</taxon>
        <taxon>Eneladusvirus BF</taxon>
    </lineage>
</organism>
<gene>
    <name evidence="1" type="ORF">BF_0023</name>
</gene>
<proteinExistence type="predicted"/>
<evidence type="ECO:0000313" key="2">
    <source>
        <dbReference type="Proteomes" id="UP000221837"/>
    </source>
</evidence>
<accession>A0A1S6U9Y5</accession>
<evidence type="ECO:0000313" key="1">
    <source>
        <dbReference type="EMBL" id="AQW88548.1"/>
    </source>
</evidence>
<protein>
    <submittedName>
        <fullName evidence="1">Uncharacterized protein</fullName>
    </submittedName>
</protein>
<sequence>MEELLKYWKRFSNVPVNNNDEIEESFLHFDIGTDRIDVWQWFEAQHSDFNVSKLLSGEV</sequence>
<reference evidence="1" key="1">
    <citation type="submission" date="2017-02" db="EMBL/GenBank/DDBJ databases">
        <title>Genome sequence of Serratia marcescens phage BF.</title>
        <authorList>
            <person name="Casey E."/>
            <person name="Fitzgerald B."/>
            <person name="Mahony J."/>
            <person name="Lugli G."/>
            <person name="Ventura M."/>
            <person name="van Sinderen D."/>
        </authorList>
    </citation>
    <scope>NUCLEOTIDE SEQUENCE [LARGE SCALE GENOMIC DNA]</scope>
</reference>
<name>A0A1S6U9Y5_9CAUD</name>